<dbReference type="Proteomes" id="UP000765507">
    <property type="component" value="Unassembled WGS sequence"/>
</dbReference>
<accession>A0A8T1SD95</accession>
<keyword evidence="2" id="KW-1185">Reference proteome</keyword>
<evidence type="ECO:0000313" key="2">
    <source>
        <dbReference type="Proteomes" id="UP000765507"/>
    </source>
</evidence>
<proteinExistence type="predicted"/>
<evidence type="ECO:0000313" key="1">
    <source>
        <dbReference type="EMBL" id="KAG6926677.1"/>
    </source>
</evidence>
<sequence length="53" mass="6292">MLKLTLFQHCNFCPLFAIHYTCPYCNSNSILKCSLHFVKTCCNLYFAKLMYPY</sequence>
<organism evidence="1 2">
    <name type="scientific">Chelydra serpentina</name>
    <name type="common">Snapping turtle</name>
    <name type="synonym">Testudo serpentina</name>
    <dbReference type="NCBI Taxonomy" id="8475"/>
    <lineage>
        <taxon>Eukaryota</taxon>
        <taxon>Metazoa</taxon>
        <taxon>Chordata</taxon>
        <taxon>Craniata</taxon>
        <taxon>Vertebrata</taxon>
        <taxon>Euteleostomi</taxon>
        <taxon>Archelosauria</taxon>
        <taxon>Testudinata</taxon>
        <taxon>Testudines</taxon>
        <taxon>Cryptodira</taxon>
        <taxon>Durocryptodira</taxon>
        <taxon>Americhelydia</taxon>
        <taxon>Chelydroidea</taxon>
        <taxon>Chelydridae</taxon>
        <taxon>Chelydra</taxon>
    </lineage>
</organism>
<comment type="caution">
    <text evidence="1">The sequence shown here is derived from an EMBL/GenBank/DDBJ whole genome shotgun (WGS) entry which is preliminary data.</text>
</comment>
<dbReference type="EMBL" id="JAHGAV010000305">
    <property type="protein sequence ID" value="KAG6926677.1"/>
    <property type="molecule type" value="Genomic_DNA"/>
</dbReference>
<reference evidence="1 2" key="1">
    <citation type="journal article" date="2020" name="G3 (Bethesda)">
        <title>Draft Genome of the Common Snapping Turtle, Chelydra serpentina, a Model for Phenotypic Plasticity in Reptiles.</title>
        <authorList>
            <person name="Das D."/>
            <person name="Singh S.K."/>
            <person name="Bierstedt J."/>
            <person name="Erickson A."/>
            <person name="Galli G.L.J."/>
            <person name="Crossley D.A. 2nd"/>
            <person name="Rhen T."/>
        </authorList>
    </citation>
    <scope>NUCLEOTIDE SEQUENCE [LARGE SCALE GENOMIC DNA]</scope>
    <source>
        <strain evidence="1">KW</strain>
    </source>
</reference>
<gene>
    <name evidence="1" type="ORF">G0U57_011603</name>
</gene>
<name>A0A8T1SD95_CHESE</name>
<protein>
    <submittedName>
        <fullName evidence="1">Uncharacterized protein</fullName>
    </submittedName>
</protein>
<dbReference type="AlphaFoldDB" id="A0A8T1SD95"/>